<gene>
    <name evidence="1" type="ORF">KP77_31280</name>
</gene>
<dbReference type="RefSeq" id="WP_041123640.1">
    <property type="nucleotide sequence ID" value="NZ_JXRQ01000029.1"/>
</dbReference>
<dbReference type="Gene3D" id="1.10.579.10">
    <property type="entry name" value="DNA Cyclobutane Dipyrimidine Photolyase, subunit A, domain 3"/>
    <property type="match status" value="1"/>
</dbReference>
<dbReference type="Proteomes" id="UP000031950">
    <property type="component" value="Unassembled WGS sequence"/>
</dbReference>
<dbReference type="Gene3D" id="1.10.10.1710">
    <property type="entry name" value="Deoxyribodipyrimidine photolyase-related"/>
    <property type="match status" value="1"/>
</dbReference>
<keyword evidence="2" id="KW-1185">Reference proteome</keyword>
<evidence type="ECO:0000313" key="2">
    <source>
        <dbReference type="Proteomes" id="UP000031950"/>
    </source>
</evidence>
<reference evidence="1 2" key="1">
    <citation type="submission" date="2015-01" db="EMBL/GenBank/DDBJ databases">
        <title>Genome sequence of Jeotgalibacillus alimentarius.</title>
        <authorList>
            <person name="Goh K.M."/>
            <person name="Chan K.-G."/>
            <person name="Yaakop A.S."/>
            <person name="Ee R."/>
            <person name="Gan H.M."/>
            <person name="Chan C.S."/>
        </authorList>
    </citation>
    <scope>NUCLEOTIDE SEQUENCE [LARGE SCALE GENOMIC DNA]</scope>
    <source>
        <strain evidence="1 2">YKJ-13</strain>
    </source>
</reference>
<evidence type="ECO:0000313" key="1">
    <source>
        <dbReference type="EMBL" id="KIL43422.1"/>
    </source>
</evidence>
<dbReference type="OrthoDB" id="5288100at2"/>
<organism evidence="1 2">
    <name type="scientific">Jeotgalibacillus alimentarius</name>
    <dbReference type="NCBI Taxonomy" id="135826"/>
    <lineage>
        <taxon>Bacteria</taxon>
        <taxon>Bacillati</taxon>
        <taxon>Bacillota</taxon>
        <taxon>Bacilli</taxon>
        <taxon>Bacillales</taxon>
        <taxon>Caryophanaceae</taxon>
        <taxon>Jeotgalibacillus</taxon>
    </lineage>
</organism>
<dbReference type="PATRIC" id="fig|135826.4.peg.3109"/>
<dbReference type="InterPro" id="IPR036134">
    <property type="entry name" value="Crypto/Photolyase_FAD-like_sf"/>
</dbReference>
<dbReference type="GO" id="GO:0016829">
    <property type="term" value="F:lyase activity"/>
    <property type="evidence" value="ECO:0007669"/>
    <property type="project" value="UniProtKB-KW"/>
</dbReference>
<dbReference type="SUPFAM" id="SSF48173">
    <property type="entry name" value="Cryptochrome/photolyase FAD-binding domain"/>
    <property type="match status" value="1"/>
</dbReference>
<name>A0A0C2V300_9BACL</name>
<dbReference type="Gene3D" id="3.40.50.620">
    <property type="entry name" value="HUPs"/>
    <property type="match status" value="1"/>
</dbReference>
<comment type="caution">
    <text evidence="1">The sequence shown here is derived from an EMBL/GenBank/DDBJ whole genome shotgun (WGS) entry which is preliminary data.</text>
</comment>
<protein>
    <submittedName>
        <fullName evidence="1">Deoxyribodipyrimidine photolyase</fullName>
    </submittedName>
</protein>
<keyword evidence="1" id="KW-0456">Lyase</keyword>
<dbReference type="Pfam" id="PF04244">
    <property type="entry name" value="DPRP"/>
    <property type="match status" value="1"/>
</dbReference>
<dbReference type="InterPro" id="IPR014729">
    <property type="entry name" value="Rossmann-like_a/b/a_fold"/>
</dbReference>
<dbReference type="AlphaFoldDB" id="A0A0C2V300"/>
<sequence>MATRWIFGNQLCHELPIIKEADQEDVFLMIEAQSRSMWQSYHKQKLVLIFSAMRHFAAELEDKGFHVDYREADSFEDAWKEHVKEFNPDQVYYTVHTDYRMTQAMKKWEKSLSGIDVEVLDARPLFLLSAEEIKSELKGDGPWKMDPFYRRMRKRFDILTEDGDPVGGKWSFDQENRKSAKEDITFAKARSFRPDDITKQVMEKVEEQFADNPGELKPFRWPVTRKEALQALNQFMKERLETFGTYQDAMLEGNDFMSHSLLSSSINIGLLTPMEVVRKAEEAYHSGEVPINSAEGFIRQMIGWREYMRGIYLKKMPEYRDTNTFDHQRDLPTFFWDAKTDMNCMHEAIRPVVEHGYNHHIQRLMVIGNYATLFGLAPQQTSDWFNEMYIDAHDWVVLPNVLGMALYADGGLLSTKPYIASGKYINKMSNYCSSCKYNVNHQTEEDACPFNSLYWHFLDRHAEQLGNNHRLGLVYKQWQKGDPDKKKEILEKGERVLKGDA</sequence>
<dbReference type="InterPro" id="IPR007357">
    <property type="entry name" value="PhrB-like"/>
</dbReference>
<dbReference type="PANTHER" id="PTHR38657:SF1">
    <property type="entry name" value="SLR1343 PROTEIN"/>
    <property type="match status" value="1"/>
</dbReference>
<accession>A0A0C2V300</accession>
<dbReference type="PANTHER" id="PTHR38657">
    <property type="entry name" value="SLR1343 PROTEIN"/>
    <property type="match status" value="1"/>
</dbReference>
<dbReference type="InterPro" id="IPR052551">
    <property type="entry name" value="UV-DNA_repair_photolyase"/>
</dbReference>
<dbReference type="STRING" id="135826.KP77_31280"/>
<dbReference type="EMBL" id="JXRQ01000029">
    <property type="protein sequence ID" value="KIL43422.1"/>
    <property type="molecule type" value="Genomic_DNA"/>
</dbReference>
<dbReference type="Gene3D" id="1.25.40.80">
    <property type="match status" value="1"/>
</dbReference>
<proteinExistence type="predicted"/>